<gene>
    <name evidence="1" type="ORF">VIT_00s0415g00060</name>
</gene>
<accession>F6HCU0</accession>
<dbReference type="HOGENOM" id="CLU_2927345_0_0_1"/>
<reference evidence="2" key="1">
    <citation type="journal article" date="2007" name="Nature">
        <title>The grapevine genome sequence suggests ancestral hexaploidization in major angiosperm phyla.</title>
        <authorList>
            <consortium name="The French-Italian Public Consortium for Grapevine Genome Characterization."/>
            <person name="Jaillon O."/>
            <person name="Aury J.-M."/>
            <person name="Noel B."/>
            <person name="Policriti A."/>
            <person name="Clepet C."/>
            <person name="Casagrande A."/>
            <person name="Choisne N."/>
            <person name="Aubourg S."/>
            <person name="Vitulo N."/>
            <person name="Jubin C."/>
            <person name="Vezzi A."/>
            <person name="Legeai F."/>
            <person name="Hugueney P."/>
            <person name="Dasilva C."/>
            <person name="Horner D."/>
            <person name="Mica E."/>
            <person name="Jublot D."/>
            <person name="Poulain J."/>
            <person name="Bruyere C."/>
            <person name="Billault A."/>
            <person name="Segurens B."/>
            <person name="Gouyvenoux M."/>
            <person name="Ugarte E."/>
            <person name="Cattonaro F."/>
            <person name="Anthouard V."/>
            <person name="Vico V."/>
            <person name="Del Fabbro C."/>
            <person name="Alaux M."/>
            <person name="Di Gaspero G."/>
            <person name="Dumas V."/>
            <person name="Felice N."/>
            <person name="Paillard S."/>
            <person name="Juman I."/>
            <person name="Moroldo M."/>
            <person name="Scalabrin S."/>
            <person name="Canaguier A."/>
            <person name="Le Clainche I."/>
            <person name="Malacrida G."/>
            <person name="Durand E."/>
            <person name="Pesole G."/>
            <person name="Laucou V."/>
            <person name="Chatelet P."/>
            <person name="Merdinoglu D."/>
            <person name="Delledonne M."/>
            <person name="Pezzotti M."/>
            <person name="Lecharny A."/>
            <person name="Scarpelli C."/>
            <person name="Artiguenave F."/>
            <person name="Pe M.E."/>
            <person name="Valle G."/>
            <person name="Morgante M."/>
            <person name="Caboche M."/>
            <person name="Adam-Blondon A.-F."/>
            <person name="Weissenbach J."/>
            <person name="Quetier F."/>
            <person name="Wincker P."/>
        </authorList>
    </citation>
    <scope>NUCLEOTIDE SEQUENCE [LARGE SCALE GENOMIC DNA]</scope>
    <source>
        <strain evidence="2">cv. Pinot noir / PN40024</strain>
    </source>
</reference>
<proteinExistence type="predicted"/>
<dbReference type="InParanoid" id="F6HCU0"/>
<dbReference type="EMBL" id="FN595524">
    <property type="protein sequence ID" value="CCB50035.1"/>
    <property type="molecule type" value="Genomic_DNA"/>
</dbReference>
<organism evidence="1 2">
    <name type="scientific">Vitis vinifera</name>
    <name type="common">Grape</name>
    <dbReference type="NCBI Taxonomy" id="29760"/>
    <lineage>
        <taxon>Eukaryota</taxon>
        <taxon>Viridiplantae</taxon>
        <taxon>Streptophyta</taxon>
        <taxon>Embryophyta</taxon>
        <taxon>Tracheophyta</taxon>
        <taxon>Spermatophyta</taxon>
        <taxon>Magnoliopsida</taxon>
        <taxon>eudicotyledons</taxon>
        <taxon>Gunneridae</taxon>
        <taxon>Pentapetalae</taxon>
        <taxon>rosids</taxon>
        <taxon>Vitales</taxon>
        <taxon>Vitaceae</taxon>
        <taxon>Viteae</taxon>
        <taxon>Vitis</taxon>
    </lineage>
</organism>
<dbReference type="Proteomes" id="UP000009183">
    <property type="component" value="Unassembled WGS sequence, unordered"/>
</dbReference>
<name>F6HCU0_VITVI</name>
<sequence>MIFQARLSFAAPTSHRQPLFFHPWPMIRRHSTGKRLASTIGRSHLRVDMSPSISVRIQEES</sequence>
<evidence type="ECO:0000313" key="2">
    <source>
        <dbReference type="Proteomes" id="UP000009183"/>
    </source>
</evidence>
<keyword evidence="2" id="KW-1185">Reference proteome</keyword>
<dbReference type="AlphaFoldDB" id="F6HCU0"/>
<protein>
    <submittedName>
        <fullName evidence="1">Uncharacterized protein</fullName>
    </submittedName>
</protein>
<evidence type="ECO:0000313" key="1">
    <source>
        <dbReference type="EMBL" id="CCB50035.1"/>
    </source>
</evidence>
<dbReference type="PaxDb" id="29760-VIT_00s0415g00060.t01"/>